<evidence type="ECO:0000259" key="2">
    <source>
        <dbReference type="PROSITE" id="PS51371"/>
    </source>
</evidence>
<dbReference type="CDD" id="cd03449">
    <property type="entry name" value="R_hydratase"/>
    <property type="match status" value="1"/>
</dbReference>
<dbReference type="InterPro" id="IPR029069">
    <property type="entry name" value="HotDog_dom_sf"/>
</dbReference>
<dbReference type="GO" id="GO:0019171">
    <property type="term" value="F:(3R)-hydroxyacyl-[acyl-carrier-protein] dehydratase activity"/>
    <property type="evidence" value="ECO:0007669"/>
    <property type="project" value="TreeGrafter"/>
</dbReference>
<reference evidence="3 4" key="1">
    <citation type="submission" date="2021-03" db="EMBL/GenBank/DDBJ databases">
        <title>Haloterrigena longa sp. nov. and Haloterrigena limicola sp. nov., extremely halophilic archaea isolated from a salt lake.</title>
        <authorList>
            <person name="Henglin C."/>
        </authorList>
    </citation>
    <scope>NUCLEOTIDE SEQUENCE [LARGE SCALE GENOMIC DNA]</scope>
    <source>
        <strain evidence="3 4">KZCA68</strain>
    </source>
</reference>
<evidence type="ECO:0000256" key="1">
    <source>
        <dbReference type="PROSITE-ProRule" id="PRU00703"/>
    </source>
</evidence>
<dbReference type="Proteomes" id="UP000663203">
    <property type="component" value="Chromosome"/>
</dbReference>
<dbReference type="SUPFAM" id="SSF54631">
    <property type="entry name" value="CBS-domain pair"/>
    <property type="match status" value="1"/>
</dbReference>
<accession>A0A8A2VKJ7</accession>
<dbReference type="GeneID" id="63187190"/>
<sequence length="316" mass="33832">MHDTITAAEIMVTDVVTAPPDATATRAATLLRDEGVSSVVVVRDGAPVGIVTEGDFATELCHRTDLGAATLNDVMSSPLETITPETSILDAVSVLRKMGIEHLPVVERDGDAGDDDPGRLVGILTTTELTYYVPHLAHRTGGLEAGHPRRQVRTDTLYERDDWEFEYRGEDETTVDVGDVARFSKSISEDDVEAFAEVTGDTNRLHLDAGYAAETRFGERIVHGVLANGLISAALARLPGLTIYISQESSFLAPIPLEERVTAVCEVVDDLGRSKYRIETTVTDGDGATVLEGDAVVLIDDLPSEAALEADAATVD</sequence>
<name>A0A8A2VKJ7_9EURY</name>
<protein>
    <submittedName>
        <fullName evidence="3">CBS domain-containing protein</fullName>
    </submittedName>
</protein>
<evidence type="ECO:0000313" key="4">
    <source>
        <dbReference type="Proteomes" id="UP000663203"/>
    </source>
</evidence>
<dbReference type="InterPro" id="IPR050965">
    <property type="entry name" value="UPF0336/Enoyl-CoA_hydratase"/>
</dbReference>
<keyword evidence="1" id="KW-0129">CBS domain</keyword>
<dbReference type="InterPro" id="IPR046342">
    <property type="entry name" value="CBS_dom_sf"/>
</dbReference>
<feature type="domain" description="CBS" evidence="2">
    <location>
        <begin position="11"/>
        <end position="66"/>
    </location>
</feature>
<keyword evidence="4" id="KW-1185">Reference proteome</keyword>
<evidence type="ECO:0000313" key="3">
    <source>
        <dbReference type="EMBL" id="QSX00843.1"/>
    </source>
</evidence>
<dbReference type="Pfam" id="PF00571">
    <property type="entry name" value="CBS"/>
    <property type="match status" value="2"/>
</dbReference>
<dbReference type="RefSeq" id="WP_207290560.1">
    <property type="nucleotide sequence ID" value="NZ_CP071462.1"/>
</dbReference>
<dbReference type="Pfam" id="PF01575">
    <property type="entry name" value="MaoC_dehydratas"/>
    <property type="match status" value="1"/>
</dbReference>
<dbReference type="Gene3D" id="3.10.580.10">
    <property type="entry name" value="CBS-domain"/>
    <property type="match status" value="1"/>
</dbReference>
<feature type="domain" description="CBS" evidence="2">
    <location>
        <begin position="75"/>
        <end position="140"/>
    </location>
</feature>
<dbReference type="InterPro" id="IPR000644">
    <property type="entry name" value="CBS_dom"/>
</dbReference>
<dbReference type="GO" id="GO:0006633">
    <property type="term" value="P:fatty acid biosynthetic process"/>
    <property type="evidence" value="ECO:0007669"/>
    <property type="project" value="TreeGrafter"/>
</dbReference>
<dbReference type="AlphaFoldDB" id="A0A8A2VKJ7"/>
<dbReference type="PANTHER" id="PTHR43437:SF3">
    <property type="entry name" value="HYDROXYACYL-THIOESTER DEHYDRATASE TYPE 2, MITOCHONDRIAL"/>
    <property type="match status" value="1"/>
</dbReference>
<gene>
    <name evidence="3" type="ORF">J0X25_07755</name>
</gene>
<dbReference type="InterPro" id="IPR002539">
    <property type="entry name" value="MaoC-like_dom"/>
</dbReference>
<dbReference type="KEGG" id="hakz:J0X25_07755"/>
<organism evidence="3 4">
    <name type="scientific">Haloterrigena alkaliphila</name>
    <dbReference type="NCBI Taxonomy" id="2816475"/>
    <lineage>
        <taxon>Archaea</taxon>
        <taxon>Methanobacteriati</taxon>
        <taxon>Methanobacteriota</taxon>
        <taxon>Stenosarchaea group</taxon>
        <taxon>Halobacteria</taxon>
        <taxon>Halobacteriales</taxon>
        <taxon>Natrialbaceae</taxon>
        <taxon>Haloterrigena</taxon>
    </lineage>
</organism>
<dbReference type="SMART" id="SM00116">
    <property type="entry name" value="CBS"/>
    <property type="match status" value="2"/>
</dbReference>
<dbReference type="PROSITE" id="PS51371">
    <property type="entry name" value="CBS"/>
    <property type="match status" value="2"/>
</dbReference>
<dbReference type="EMBL" id="CP071462">
    <property type="protein sequence ID" value="QSX00843.1"/>
    <property type="molecule type" value="Genomic_DNA"/>
</dbReference>
<dbReference type="SUPFAM" id="SSF54637">
    <property type="entry name" value="Thioesterase/thiol ester dehydrase-isomerase"/>
    <property type="match status" value="1"/>
</dbReference>
<dbReference type="Gene3D" id="3.10.129.10">
    <property type="entry name" value="Hotdog Thioesterase"/>
    <property type="match status" value="1"/>
</dbReference>
<dbReference type="PANTHER" id="PTHR43437">
    <property type="entry name" value="HYDROXYACYL-THIOESTER DEHYDRATASE TYPE 2, MITOCHONDRIAL-RELATED"/>
    <property type="match status" value="1"/>
</dbReference>
<proteinExistence type="predicted"/>